<reference evidence="3 4" key="1">
    <citation type="submission" date="2020-01" db="EMBL/GenBank/DDBJ databases">
        <title>Sphingomonas sp. C33 whole genome sequece.</title>
        <authorList>
            <person name="Park C."/>
        </authorList>
    </citation>
    <scope>NUCLEOTIDE SEQUENCE [LARGE SCALE GENOMIC DNA]</scope>
    <source>
        <strain evidence="3 4">C33</strain>
    </source>
</reference>
<dbReference type="CDD" id="cd01949">
    <property type="entry name" value="GGDEF"/>
    <property type="match status" value="1"/>
</dbReference>
<dbReference type="SMART" id="SM00052">
    <property type="entry name" value="EAL"/>
    <property type="match status" value="1"/>
</dbReference>
<sequence length="573" mass="61532">MEGMTLKSRAVAFAFCVGAVAFILALFAGAGMGASGADLAQAIIIAIICGAMSWASAERAVSGHADAVDAAIERLSLAAEGDLVSPTPPRVTAVLPDLGGAMDGLMAQVRANLDTVHHLAMFDPVTRLANRVHFRREAGRMLREAGETPCALFFIDLDKFKAVNDSFGHAQGDLLLGKVANRLRAVVAPEEGQPPRFATPPLIGRLAGDEFTLFAPGVGERDEAEKIGRALLFALTEPFDLAGQPVEIGASIGVAISPAQGRTLSELMRAADAAMYHAKERGRGQVQSFTPMLAERLADNSRLERELRDALGRGEFTFVFQPQLALASGRIAAVEALMRWHHPVDGLRAPGSFIPRAEESGIIHELGDWALEEFARRLAHWQRIGQQLGPQHGGIGRLAVNVSPRQIVRPDFFTRLRDALVRHDAPPALLELEITESMAMQCGDETLAELARLRAEGVTIAIDDFGTGYSNFARLKDLPIDRVKIDRSLTADIDRCAAARTIAQAVTGLVHGLGHEVVAEGVETAEQLAILRVIGCDLVQGYAIARPMPEQDFLDWMRGHALSHQPVSGALPG</sequence>
<name>A0A7Z2NXA3_9SPHN</name>
<dbReference type="Proteomes" id="UP000464468">
    <property type="component" value="Chromosome"/>
</dbReference>
<dbReference type="NCBIfam" id="TIGR00254">
    <property type="entry name" value="GGDEF"/>
    <property type="match status" value="1"/>
</dbReference>
<feature type="domain" description="GGDEF" evidence="2">
    <location>
        <begin position="148"/>
        <end position="291"/>
    </location>
</feature>
<accession>A0A7Z2NXA3</accession>
<keyword evidence="4" id="KW-1185">Reference proteome</keyword>
<protein>
    <submittedName>
        <fullName evidence="3">EAL domain-containing protein</fullName>
    </submittedName>
</protein>
<dbReference type="SUPFAM" id="SSF141868">
    <property type="entry name" value="EAL domain-like"/>
    <property type="match status" value="1"/>
</dbReference>
<dbReference type="CDD" id="cd01948">
    <property type="entry name" value="EAL"/>
    <property type="match status" value="1"/>
</dbReference>
<dbReference type="RefSeq" id="WP_160593496.1">
    <property type="nucleotide sequence ID" value="NZ_CP047895.1"/>
</dbReference>
<dbReference type="InterPro" id="IPR052155">
    <property type="entry name" value="Biofilm_reg_signaling"/>
</dbReference>
<evidence type="ECO:0000259" key="2">
    <source>
        <dbReference type="PROSITE" id="PS50887"/>
    </source>
</evidence>
<dbReference type="SMART" id="SM00267">
    <property type="entry name" value="GGDEF"/>
    <property type="match status" value="1"/>
</dbReference>
<dbReference type="InterPro" id="IPR000160">
    <property type="entry name" value="GGDEF_dom"/>
</dbReference>
<dbReference type="PANTHER" id="PTHR44757:SF2">
    <property type="entry name" value="BIOFILM ARCHITECTURE MAINTENANCE PROTEIN MBAA"/>
    <property type="match status" value="1"/>
</dbReference>
<dbReference type="InterPro" id="IPR001633">
    <property type="entry name" value="EAL_dom"/>
</dbReference>
<evidence type="ECO:0000313" key="4">
    <source>
        <dbReference type="Proteomes" id="UP000464468"/>
    </source>
</evidence>
<organism evidence="3 4">
    <name type="scientific">Sphingomonas changnyeongensis</name>
    <dbReference type="NCBI Taxonomy" id="2698679"/>
    <lineage>
        <taxon>Bacteria</taxon>
        <taxon>Pseudomonadati</taxon>
        <taxon>Pseudomonadota</taxon>
        <taxon>Alphaproteobacteria</taxon>
        <taxon>Sphingomonadales</taxon>
        <taxon>Sphingomonadaceae</taxon>
        <taxon>Sphingomonas</taxon>
    </lineage>
</organism>
<proteinExistence type="predicted"/>
<dbReference type="Gene3D" id="3.30.70.270">
    <property type="match status" value="1"/>
</dbReference>
<dbReference type="PROSITE" id="PS50883">
    <property type="entry name" value="EAL"/>
    <property type="match status" value="1"/>
</dbReference>
<dbReference type="AlphaFoldDB" id="A0A7Z2NXA3"/>
<dbReference type="InterPro" id="IPR035919">
    <property type="entry name" value="EAL_sf"/>
</dbReference>
<dbReference type="KEGG" id="schy:GVO57_12605"/>
<dbReference type="SUPFAM" id="SSF55073">
    <property type="entry name" value="Nucleotide cyclase"/>
    <property type="match status" value="1"/>
</dbReference>
<dbReference type="EMBL" id="CP047895">
    <property type="protein sequence ID" value="QHL91490.1"/>
    <property type="molecule type" value="Genomic_DNA"/>
</dbReference>
<dbReference type="Pfam" id="PF00990">
    <property type="entry name" value="GGDEF"/>
    <property type="match status" value="1"/>
</dbReference>
<evidence type="ECO:0000313" key="3">
    <source>
        <dbReference type="EMBL" id="QHL91490.1"/>
    </source>
</evidence>
<dbReference type="Gene3D" id="3.20.20.450">
    <property type="entry name" value="EAL domain"/>
    <property type="match status" value="1"/>
</dbReference>
<dbReference type="PANTHER" id="PTHR44757">
    <property type="entry name" value="DIGUANYLATE CYCLASE DGCP"/>
    <property type="match status" value="1"/>
</dbReference>
<feature type="domain" description="EAL" evidence="1">
    <location>
        <begin position="300"/>
        <end position="561"/>
    </location>
</feature>
<gene>
    <name evidence="3" type="ORF">GVO57_12605</name>
</gene>
<dbReference type="PROSITE" id="PS50887">
    <property type="entry name" value="GGDEF"/>
    <property type="match status" value="1"/>
</dbReference>
<dbReference type="InterPro" id="IPR029787">
    <property type="entry name" value="Nucleotide_cyclase"/>
</dbReference>
<evidence type="ECO:0000259" key="1">
    <source>
        <dbReference type="PROSITE" id="PS50883"/>
    </source>
</evidence>
<dbReference type="InterPro" id="IPR043128">
    <property type="entry name" value="Rev_trsase/Diguanyl_cyclase"/>
</dbReference>
<dbReference type="Pfam" id="PF00563">
    <property type="entry name" value="EAL"/>
    <property type="match status" value="1"/>
</dbReference>